<sequence length="133" mass="14711">MTLILDLQTNQPIHIPLGCLVFRGPRYNSRVHAKLRTRPNAKFGSSMVEDAFKTSAQSLCYSPISSLVNKIGMVHLITLLGHDLCREDPMLNGNGTKENDQFCSPRGVHAGGGFFASDPDVQSMWSFNEKETT</sequence>
<proteinExistence type="predicted"/>
<accession>A0AAV5D866</accession>
<evidence type="ECO:0000313" key="2">
    <source>
        <dbReference type="Proteomes" id="UP001054889"/>
    </source>
</evidence>
<gene>
    <name evidence="1" type="primary">ga24974</name>
    <name evidence="1" type="ORF">PR202_ga24974</name>
</gene>
<comment type="caution">
    <text evidence="1">The sequence shown here is derived from an EMBL/GenBank/DDBJ whole genome shotgun (WGS) entry which is preliminary data.</text>
</comment>
<reference evidence="1" key="2">
    <citation type="submission" date="2021-12" db="EMBL/GenBank/DDBJ databases">
        <title>Resequencing data analysis of finger millet.</title>
        <authorList>
            <person name="Hatakeyama M."/>
            <person name="Aluri S."/>
            <person name="Balachadran M.T."/>
            <person name="Sivarajan S.R."/>
            <person name="Poveda L."/>
            <person name="Shimizu-Inatsugi R."/>
            <person name="Schlapbach R."/>
            <person name="Sreeman S.M."/>
            <person name="Shimizu K.K."/>
        </authorList>
    </citation>
    <scope>NUCLEOTIDE SEQUENCE</scope>
</reference>
<protein>
    <submittedName>
        <fullName evidence="1">Uncharacterized protein</fullName>
    </submittedName>
</protein>
<dbReference type="EMBL" id="BQKI01000013">
    <property type="protein sequence ID" value="GJN07169.1"/>
    <property type="molecule type" value="Genomic_DNA"/>
</dbReference>
<reference evidence="1" key="1">
    <citation type="journal article" date="2018" name="DNA Res.">
        <title>Multiple hybrid de novo genome assembly of finger millet, an orphan allotetraploid crop.</title>
        <authorList>
            <person name="Hatakeyama M."/>
            <person name="Aluri S."/>
            <person name="Balachadran M.T."/>
            <person name="Sivarajan S.R."/>
            <person name="Patrignani A."/>
            <person name="Gruter S."/>
            <person name="Poveda L."/>
            <person name="Shimizu-Inatsugi R."/>
            <person name="Baeten J."/>
            <person name="Francoijs K.J."/>
            <person name="Nataraja K.N."/>
            <person name="Reddy Y.A.N."/>
            <person name="Phadnis S."/>
            <person name="Ravikumar R.L."/>
            <person name="Schlapbach R."/>
            <person name="Sreeman S.M."/>
            <person name="Shimizu K.K."/>
        </authorList>
    </citation>
    <scope>NUCLEOTIDE SEQUENCE</scope>
</reference>
<organism evidence="1 2">
    <name type="scientific">Eleusine coracana subsp. coracana</name>
    <dbReference type="NCBI Taxonomy" id="191504"/>
    <lineage>
        <taxon>Eukaryota</taxon>
        <taxon>Viridiplantae</taxon>
        <taxon>Streptophyta</taxon>
        <taxon>Embryophyta</taxon>
        <taxon>Tracheophyta</taxon>
        <taxon>Spermatophyta</taxon>
        <taxon>Magnoliopsida</taxon>
        <taxon>Liliopsida</taxon>
        <taxon>Poales</taxon>
        <taxon>Poaceae</taxon>
        <taxon>PACMAD clade</taxon>
        <taxon>Chloridoideae</taxon>
        <taxon>Cynodonteae</taxon>
        <taxon>Eleusininae</taxon>
        <taxon>Eleusine</taxon>
    </lineage>
</organism>
<evidence type="ECO:0000313" key="1">
    <source>
        <dbReference type="EMBL" id="GJN07169.1"/>
    </source>
</evidence>
<dbReference type="AlphaFoldDB" id="A0AAV5D866"/>
<dbReference type="Proteomes" id="UP001054889">
    <property type="component" value="Unassembled WGS sequence"/>
</dbReference>
<name>A0AAV5D866_ELECO</name>
<keyword evidence="2" id="KW-1185">Reference proteome</keyword>